<gene>
    <name evidence="1" type="ORF">EU96_1733</name>
</gene>
<organism evidence="1 2">
    <name type="scientific">Prochlorococcus marinus str. MIT 9302</name>
    <dbReference type="NCBI Taxonomy" id="74545"/>
    <lineage>
        <taxon>Bacteria</taxon>
        <taxon>Bacillati</taxon>
        <taxon>Cyanobacteriota</taxon>
        <taxon>Cyanophyceae</taxon>
        <taxon>Synechococcales</taxon>
        <taxon>Prochlorococcaceae</taxon>
        <taxon>Prochlorococcus</taxon>
    </lineage>
</organism>
<dbReference type="EMBL" id="JNAM01000011">
    <property type="protein sequence ID" value="KGF97092.1"/>
    <property type="molecule type" value="Genomic_DNA"/>
</dbReference>
<accession>A0A0A2A5E6</accession>
<evidence type="ECO:0000313" key="2">
    <source>
        <dbReference type="Proteomes" id="UP000030445"/>
    </source>
</evidence>
<reference evidence="2" key="1">
    <citation type="journal article" date="2014" name="Sci. Data">
        <title>Genomes of diverse isolates of the marine cyanobacterium Prochlorococcus.</title>
        <authorList>
            <person name="Biller S."/>
            <person name="Berube P."/>
            <person name="Thompson J."/>
            <person name="Kelly L."/>
            <person name="Roggensack S."/>
            <person name="Awad L."/>
            <person name="Roache-Johnson K."/>
            <person name="Ding H."/>
            <person name="Giovannoni S.J."/>
            <person name="Moore L.R."/>
            <person name="Chisholm S.W."/>
        </authorList>
    </citation>
    <scope>NUCLEOTIDE SEQUENCE [LARGE SCALE GENOMIC DNA]</scope>
    <source>
        <strain evidence="2">MIT 9302</strain>
    </source>
</reference>
<dbReference type="AlphaFoldDB" id="A0A0A2A5E6"/>
<proteinExistence type="predicted"/>
<name>A0A0A2A5E6_PROMR</name>
<comment type="caution">
    <text evidence="1">The sequence shown here is derived from an EMBL/GenBank/DDBJ whole genome shotgun (WGS) entry which is preliminary data.</text>
</comment>
<sequence>MEYWTLARFNFLAKEKWYRKVARSIVTILDSDKAFIG</sequence>
<protein>
    <submittedName>
        <fullName evidence="1">Uncharacterized protein</fullName>
    </submittedName>
</protein>
<evidence type="ECO:0000313" key="1">
    <source>
        <dbReference type="EMBL" id="KGF97092.1"/>
    </source>
</evidence>
<dbReference type="Proteomes" id="UP000030445">
    <property type="component" value="Unassembled WGS sequence"/>
</dbReference>